<keyword evidence="4" id="KW-1133">Transmembrane helix</keyword>
<dbReference type="AlphaFoldDB" id="A0A2S2DYH8"/>
<keyword evidence="7" id="KW-1185">Reference proteome</keyword>
<sequence length="291" mass="32123">MKNIVFGLLFAMLWSSAAVATKMGILSVHPFILANVRLIIAGIFILLISLLFQPQHRIKPSWKELRQLSFFGLFNSTIYLGAFVMAIKFVSPGIGSLATATNPIFITMLSALLLQRKPQVKEVGSLILGLSGILVASFPQLTLEPTVWKGLLILIGGIITVSAATVYYVRTEWKLNSFVINGWQVLLGGIFLLPFTAFFASFSSANFDLRFLLSVAWLIFPVSIAALWLWFYLIDQDPISASLWMFLCPVFGYIYAYLFSGESISAYTIIGTVIVIVGLYVGKKQAPVSSN</sequence>
<evidence type="ECO:0000313" key="6">
    <source>
        <dbReference type="EMBL" id="AWL10458.1"/>
    </source>
</evidence>
<gene>
    <name evidence="6" type="ORF">HME7025_02618</name>
</gene>
<dbReference type="EMBL" id="CP029346">
    <property type="protein sequence ID" value="AWL10458.1"/>
    <property type="molecule type" value="Genomic_DNA"/>
</dbReference>
<evidence type="ECO:0000256" key="2">
    <source>
        <dbReference type="ARBA" id="ARBA00007362"/>
    </source>
</evidence>
<name>A0A2S2DYH8_9BACT</name>
<dbReference type="Proteomes" id="UP000245468">
    <property type="component" value="Chromosome"/>
</dbReference>
<dbReference type="PANTHER" id="PTHR32322:SF2">
    <property type="entry name" value="EAMA DOMAIN-CONTAINING PROTEIN"/>
    <property type="match status" value="1"/>
</dbReference>
<dbReference type="PANTHER" id="PTHR32322">
    <property type="entry name" value="INNER MEMBRANE TRANSPORTER"/>
    <property type="match status" value="1"/>
</dbReference>
<accession>A0A2S2DYH8</accession>
<evidence type="ECO:0000256" key="5">
    <source>
        <dbReference type="ARBA" id="ARBA00023136"/>
    </source>
</evidence>
<dbReference type="KEGG" id="psez:HME7025_02618"/>
<proteinExistence type="inferred from homology"/>
<comment type="subcellular location">
    <subcellularLocation>
        <location evidence="1">Membrane</location>
        <topology evidence="1">Multi-pass membrane protein</topology>
    </subcellularLocation>
</comment>
<evidence type="ECO:0000256" key="4">
    <source>
        <dbReference type="ARBA" id="ARBA00022989"/>
    </source>
</evidence>
<dbReference type="InterPro" id="IPR037185">
    <property type="entry name" value="EmrE-like"/>
</dbReference>
<evidence type="ECO:0000256" key="3">
    <source>
        <dbReference type="ARBA" id="ARBA00022692"/>
    </source>
</evidence>
<evidence type="ECO:0000313" key="7">
    <source>
        <dbReference type="Proteomes" id="UP000245468"/>
    </source>
</evidence>
<dbReference type="InterPro" id="IPR000620">
    <property type="entry name" value="EamA_dom"/>
</dbReference>
<comment type="similarity">
    <text evidence="2">Belongs to the EamA transporter family.</text>
</comment>
<keyword evidence="3" id="KW-0812">Transmembrane</keyword>
<dbReference type="RefSeq" id="WP_109324741.1">
    <property type="nucleotide sequence ID" value="NZ_CP029346.1"/>
</dbReference>
<keyword evidence="5" id="KW-0472">Membrane</keyword>
<dbReference type="GO" id="GO:0016020">
    <property type="term" value="C:membrane"/>
    <property type="evidence" value="ECO:0007669"/>
    <property type="project" value="UniProtKB-SubCell"/>
</dbReference>
<dbReference type="InterPro" id="IPR050638">
    <property type="entry name" value="AA-Vitamin_Transporters"/>
</dbReference>
<organism evidence="6 7">
    <name type="scientific">Aquirufa nivalisilvae</name>
    <dbReference type="NCBI Taxonomy" id="2516557"/>
    <lineage>
        <taxon>Bacteria</taxon>
        <taxon>Pseudomonadati</taxon>
        <taxon>Bacteroidota</taxon>
        <taxon>Cytophagia</taxon>
        <taxon>Cytophagales</taxon>
        <taxon>Flectobacillaceae</taxon>
        <taxon>Aquirufa</taxon>
    </lineage>
</organism>
<dbReference type="Pfam" id="PF00892">
    <property type="entry name" value="EamA"/>
    <property type="match status" value="2"/>
</dbReference>
<dbReference type="SUPFAM" id="SSF103481">
    <property type="entry name" value="Multidrug resistance efflux transporter EmrE"/>
    <property type="match status" value="2"/>
</dbReference>
<evidence type="ECO:0000256" key="1">
    <source>
        <dbReference type="ARBA" id="ARBA00004141"/>
    </source>
</evidence>
<reference evidence="7" key="1">
    <citation type="submission" date="2018-05" db="EMBL/GenBank/DDBJ databases">
        <title>Pseudarcicella sp. HME7025 Genome sequencing and assembly.</title>
        <authorList>
            <person name="Kim H."/>
            <person name="Kang H."/>
            <person name="Joh K."/>
        </authorList>
    </citation>
    <scope>NUCLEOTIDE SEQUENCE [LARGE SCALE GENOMIC DNA]</scope>
    <source>
        <strain evidence="7">HME7025</strain>
    </source>
</reference>
<dbReference type="OrthoDB" id="1098926at2"/>
<protein>
    <submittedName>
        <fullName evidence="6">Uncharacterized protein</fullName>
    </submittedName>
</protein>